<keyword evidence="1" id="KW-0863">Zinc-finger</keyword>
<protein>
    <recommendedName>
        <fullName evidence="4">CCHC-type domain-containing protein</fullName>
    </recommendedName>
</protein>
<feature type="region of interest" description="Disordered" evidence="3">
    <location>
        <begin position="340"/>
        <end position="367"/>
    </location>
</feature>
<dbReference type="InterPro" id="IPR001878">
    <property type="entry name" value="Znf_CCHC"/>
</dbReference>
<dbReference type="InterPro" id="IPR036875">
    <property type="entry name" value="Znf_CCHC_sf"/>
</dbReference>
<proteinExistence type="predicted"/>
<reference evidence="5" key="1">
    <citation type="journal article" date="2019" name="Sci. Rep.">
        <title>Draft genome of Tanacetum cinerariifolium, the natural source of mosquito coil.</title>
        <authorList>
            <person name="Yamashiro T."/>
            <person name="Shiraishi A."/>
            <person name="Satake H."/>
            <person name="Nakayama K."/>
        </authorList>
    </citation>
    <scope>NUCLEOTIDE SEQUENCE</scope>
</reference>
<feature type="coiled-coil region" evidence="2">
    <location>
        <begin position="153"/>
        <end position="187"/>
    </location>
</feature>
<gene>
    <name evidence="5" type="ORF">Tci_508175</name>
</gene>
<feature type="region of interest" description="Disordered" evidence="3">
    <location>
        <begin position="206"/>
        <end position="246"/>
    </location>
</feature>
<evidence type="ECO:0000313" key="5">
    <source>
        <dbReference type="EMBL" id="GEZ36202.1"/>
    </source>
</evidence>
<dbReference type="Pfam" id="PF00098">
    <property type="entry name" value="zf-CCHC"/>
    <property type="match status" value="1"/>
</dbReference>
<dbReference type="Gene3D" id="4.10.60.10">
    <property type="entry name" value="Zinc finger, CCHC-type"/>
    <property type="match status" value="1"/>
</dbReference>
<feature type="domain" description="CCHC-type" evidence="4">
    <location>
        <begin position="34"/>
        <end position="49"/>
    </location>
</feature>
<organism evidence="5">
    <name type="scientific">Tanacetum cinerariifolium</name>
    <name type="common">Dalmatian daisy</name>
    <name type="synonym">Chrysanthemum cinerariifolium</name>
    <dbReference type="NCBI Taxonomy" id="118510"/>
    <lineage>
        <taxon>Eukaryota</taxon>
        <taxon>Viridiplantae</taxon>
        <taxon>Streptophyta</taxon>
        <taxon>Embryophyta</taxon>
        <taxon>Tracheophyta</taxon>
        <taxon>Spermatophyta</taxon>
        <taxon>Magnoliopsida</taxon>
        <taxon>eudicotyledons</taxon>
        <taxon>Gunneridae</taxon>
        <taxon>Pentapetalae</taxon>
        <taxon>asterids</taxon>
        <taxon>campanulids</taxon>
        <taxon>Asterales</taxon>
        <taxon>Asteraceae</taxon>
        <taxon>Asteroideae</taxon>
        <taxon>Anthemideae</taxon>
        <taxon>Anthemidinae</taxon>
        <taxon>Tanacetum</taxon>
    </lineage>
</organism>
<feature type="compositionally biased region" description="Low complexity" evidence="3">
    <location>
        <begin position="208"/>
        <end position="224"/>
    </location>
</feature>
<keyword evidence="1" id="KW-0479">Metal-binding</keyword>
<keyword evidence="2" id="KW-0175">Coiled coil</keyword>
<comment type="caution">
    <text evidence="5">The sequence shown here is derived from an EMBL/GenBank/DDBJ whole genome shotgun (WGS) entry which is preliminary data.</text>
</comment>
<dbReference type="SUPFAM" id="SSF57756">
    <property type="entry name" value="Retrovirus zinc finger-like domains"/>
    <property type="match status" value="1"/>
</dbReference>
<evidence type="ECO:0000259" key="4">
    <source>
        <dbReference type="PROSITE" id="PS50158"/>
    </source>
</evidence>
<name>A0A699IB70_TANCI</name>
<dbReference type="GO" id="GO:0008270">
    <property type="term" value="F:zinc ion binding"/>
    <property type="evidence" value="ECO:0007669"/>
    <property type="project" value="UniProtKB-KW"/>
</dbReference>
<feature type="region of interest" description="Disordered" evidence="3">
    <location>
        <begin position="282"/>
        <end position="318"/>
    </location>
</feature>
<evidence type="ECO:0000256" key="1">
    <source>
        <dbReference type="PROSITE-ProRule" id="PRU00047"/>
    </source>
</evidence>
<dbReference type="SMART" id="SM00343">
    <property type="entry name" value="ZnF_C2HC"/>
    <property type="match status" value="1"/>
</dbReference>
<feature type="compositionally biased region" description="Polar residues" evidence="3">
    <location>
        <begin position="422"/>
        <end position="431"/>
    </location>
</feature>
<feature type="compositionally biased region" description="Basic residues" evidence="3">
    <location>
        <begin position="340"/>
        <end position="354"/>
    </location>
</feature>
<dbReference type="GO" id="GO:0003676">
    <property type="term" value="F:nucleic acid binding"/>
    <property type="evidence" value="ECO:0007669"/>
    <property type="project" value="InterPro"/>
</dbReference>
<evidence type="ECO:0000256" key="3">
    <source>
        <dbReference type="SAM" id="MobiDB-lite"/>
    </source>
</evidence>
<dbReference type="PROSITE" id="PS50158">
    <property type="entry name" value="ZF_CCHC"/>
    <property type="match status" value="1"/>
</dbReference>
<keyword evidence="1" id="KW-0862">Zinc</keyword>
<accession>A0A699IB70</accession>
<evidence type="ECO:0000256" key="2">
    <source>
        <dbReference type="SAM" id="Coils"/>
    </source>
</evidence>
<dbReference type="EMBL" id="BKCJ010269819">
    <property type="protein sequence ID" value="GEZ36202.1"/>
    <property type="molecule type" value="Genomic_DNA"/>
</dbReference>
<feature type="region of interest" description="Disordered" evidence="3">
    <location>
        <begin position="402"/>
        <end position="438"/>
    </location>
</feature>
<dbReference type="AlphaFoldDB" id="A0A699IB70"/>
<sequence length="438" mass="49615">MLTMRDRRFLQKTGKNLGANRVTSMGFDMSKVECYNCHIKGHFARECRSPKDSKRSGARCYDWSYQVEDEPANFALMAIISSSSSSDNEVRSCSKAYAQLHSQYDKLTNDFRKSQFDVLSYQAGLEYVEARLVVYKQKESILEENIKLLNIKVQARDTALVTLRQKLNQAEQERDDLKLKLDKFQTSSKNLTELLASQTNEKHGLGYLSSESDCESLSPSSPSDRLQPNGEYHLSPSKPTQDLSHKNRPLAPIIEDWVSDSEDESEINDPKSVPSFVQSYEQVKTPRHSVQPVEEPILDATLKPPSPKSKSSSKRKNRKTCFVCRSVDHLIKNYDFHAKKKAQSKPRNYAHRGNNKQNASFNHKQPPKHMVPAAVLTQSKPVSITAVRPVSVVVPKIMVTRPRHTHSIDTKSKSPIRRHITRSPSPKTSNLPPRVTAA</sequence>